<evidence type="ECO:0000313" key="10">
    <source>
        <dbReference type="Proteomes" id="UP000243140"/>
    </source>
</evidence>
<keyword evidence="10" id="KW-1185">Reference proteome</keyword>
<comment type="caution">
    <text evidence="9">The sequence shown here is derived from an EMBL/GenBank/DDBJ whole genome shotgun (WGS) entry which is preliminary data.</text>
</comment>
<evidence type="ECO:0000256" key="6">
    <source>
        <dbReference type="ARBA" id="ARBA00022842"/>
    </source>
</evidence>
<keyword evidence="6 7" id="KW-0460">Magnesium</keyword>
<dbReference type="Pfam" id="PF01850">
    <property type="entry name" value="PIN"/>
    <property type="match status" value="1"/>
</dbReference>
<feature type="binding site" evidence="7">
    <location>
        <position position="98"/>
    </location>
    <ligand>
        <name>Mg(2+)</name>
        <dbReference type="ChEBI" id="CHEBI:18420"/>
    </ligand>
</feature>
<organism evidence="9 10">
    <name type="scientific">Mycobacterium malmoense</name>
    <dbReference type="NCBI Taxonomy" id="1780"/>
    <lineage>
        <taxon>Bacteria</taxon>
        <taxon>Bacillati</taxon>
        <taxon>Actinomycetota</taxon>
        <taxon>Actinomycetes</taxon>
        <taxon>Mycobacteriales</taxon>
        <taxon>Mycobacteriaceae</taxon>
        <taxon>Mycobacterium</taxon>
    </lineage>
</organism>
<dbReference type="RefSeq" id="WP_217808429.1">
    <property type="nucleotide sequence ID" value="NZ_CP060015.1"/>
</dbReference>
<evidence type="ECO:0000256" key="1">
    <source>
        <dbReference type="ARBA" id="ARBA00001946"/>
    </source>
</evidence>
<dbReference type="InterPro" id="IPR029060">
    <property type="entry name" value="PIN-like_dom_sf"/>
</dbReference>
<keyword evidence="4 7" id="KW-0479">Metal-binding</keyword>
<evidence type="ECO:0000256" key="2">
    <source>
        <dbReference type="ARBA" id="ARBA00022649"/>
    </source>
</evidence>
<keyword evidence="5 7" id="KW-0378">Hydrolase</keyword>
<dbReference type="Gene3D" id="3.40.50.1010">
    <property type="entry name" value="5'-nuclease"/>
    <property type="match status" value="1"/>
</dbReference>
<dbReference type="InterPro" id="IPR022907">
    <property type="entry name" value="VapC_family"/>
</dbReference>
<keyword evidence="2 7" id="KW-1277">Toxin-antitoxin system</keyword>
<evidence type="ECO:0000259" key="8">
    <source>
        <dbReference type="Pfam" id="PF01850"/>
    </source>
</evidence>
<dbReference type="InterPro" id="IPR002716">
    <property type="entry name" value="PIN_dom"/>
</dbReference>
<dbReference type="CDD" id="cd09873">
    <property type="entry name" value="PIN_Pae0151-like"/>
    <property type="match status" value="1"/>
</dbReference>
<dbReference type="Proteomes" id="UP000243140">
    <property type="component" value="Unassembled WGS sequence"/>
</dbReference>
<dbReference type="InterPro" id="IPR044153">
    <property type="entry name" value="PIN_Pae0151-like"/>
</dbReference>
<evidence type="ECO:0000256" key="7">
    <source>
        <dbReference type="HAMAP-Rule" id="MF_00265"/>
    </source>
</evidence>
<feature type="domain" description="PIN" evidence="8">
    <location>
        <begin position="5"/>
        <end position="123"/>
    </location>
</feature>
<dbReference type="SUPFAM" id="SSF88723">
    <property type="entry name" value="PIN domain-like"/>
    <property type="match status" value="1"/>
</dbReference>
<evidence type="ECO:0000256" key="4">
    <source>
        <dbReference type="ARBA" id="ARBA00022723"/>
    </source>
</evidence>
<proteinExistence type="inferred from homology"/>
<dbReference type="HAMAP" id="MF_00265">
    <property type="entry name" value="VapC_Nob1"/>
    <property type="match status" value="1"/>
</dbReference>
<comment type="similarity">
    <text evidence="7">Belongs to the PINc/VapC protein family.</text>
</comment>
<evidence type="ECO:0000313" key="9">
    <source>
        <dbReference type="EMBL" id="ORA81788.1"/>
    </source>
</evidence>
<keyword evidence="3 7" id="KW-0540">Nuclease</keyword>
<dbReference type="PANTHER" id="PTHR35901">
    <property type="entry name" value="RIBONUCLEASE VAPC3"/>
    <property type="match status" value="1"/>
</dbReference>
<feature type="binding site" evidence="7">
    <location>
        <position position="8"/>
    </location>
    <ligand>
        <name>Mg(2+)</name>
        <dbReference type="ChEBI" id="CHEBI:18420"/>
    </ligand>
</feature>
<sequence length="135" mass="14253">MNDRVVCDASAVVAVLLDSGSDGQWATTQLTEADLFAPTLLPYECANVIRRAELGGAIGADQAAQAHADLLDLAVDLWPYDVLASRIRELRANLSSYDAAYVALAEILAVPLVTLDQRIPRAPGITCSVSVPGFG</sequence>
<dbReference type="EC" id="3.1.-.-" evidence="7"/>
<gene>
    <name evidence="7" type="primary">vapC</name>
    <name evidence="9" type="ORF">BST29_13900</name>
</gene>
<dbReference type="InterPro" id="IPR051619">
    <property type="entry name" value="TypeII_TA_RNase_PINc/VapC"/>
</dbReference>
<comment type="cofactor">
    <cofactor evidence="1 7">
        <name>Mg(2+)</name>
        <dbReference type="ChEBI" id="CHEBI:18420"/>
    </cofactor>
</comment>
<evidence type="ECO:0000256" key="3">
    <source>
        <dbReference type="ARBA" id="ARBA00022722"/>
    </source>
</evidence>
<keyword evidence="7" id="KW-0800">Toxin</keyword>
<evidence type="ECO:0000256" key="5">
    <source>
        <dbReference type="ARBA" id="ARBA00022801"/>
    </source>
</evidence>
<comment type="function">
    <text evidence="7">Toxic component of a toxin-antitoxin (TA) system. An RNase.</text>
</comment>
<reference evidence="9 10" key="1">
    <citation type="submission" date="2017-02" db="EMBL/GenBank/DDBJ databases">
        <title>The new phylogeny of genus Mycobacterium.</title>
        <authorList>
            <person name="Tortoli E."/>
            <person name="Trovato A."/>
            <person name="Cirillo D.M."/>
        </authorList>
    </citation>
    <scope>NUCLEOTIDE SEQUENCE [LARGE SCALE GENOMIC DNA]</scope>
    <source>
        <strain evidence="9 10">IP1130001</strain>
    </source>
</reference>
<protein>
    <recommendedName>
        <fullName evidence="7">Ribonuclease VapC</fullName>
        <shortName evidence="7">RNase VapC</shortName>
        <ecNumber evidence="7">3.1.-.-</ecNumber>
    </recommendedName>
    <alternativeName>
        <fullName evidence="7">Toxin VapC</fullName>
    </alternativeName>
</protein>
<name>A0ABX3SRW5_MYCMA</name>
<accession>A0ABX3SRW5</accession>
<dbReference type="PANTHER" id="PTHR35901:SF1">
    <property type="entry name" value="EXONUCLEASE VAPC9"/>
    <property type="match status" value="1"/>
</dbReference>
<dbReference type="EMBL" id="MVHV01000012">
    <property type="protein sequence ID" value="ORA81788.1"/>
    <property type="molecule type" value="Genomic_DNA"/>
</dbReference>